<evidence type="ECO:0000259" key="5">
    <source>
        <dbReference type="PROSITE" id="PS50893"/>
    </source>
</evidence>
<keyword evidence="4 6" id="KW-0067">ATP-binding</keyword>
<comment type="similarity">
    <text evidence="1">Belongs to the ABC transporter superfamily.</text>
</comment>
<dbReference type="Pfam" id="PF00005">
    <property type="entry name" value="ABC_tran"/>
    <property type="match status" value="1"/>
</dbReference>
<dbReference type="Proteomes" id="UP001241110">
    <property type="component" value="Unassembled WGS sequence"/>
</dbReference>
<dbReference type="FunFam" id="3.40.50.300:FF:000425">
    <property type="entry name" value="Probable ABC transporter, ATP-binding subunit"/>
    <property type="match status" value="1"/>
</dbReference>
<dbReference type="InterPro" id="IPR017871">
    <property type="entry name" value="ABC_transporter-like_CS"/>
</dbReference>
<dbReference type="PROSITE" id="PS00211">
    <property type="entry name" value="ABC_TRANSPORTER_1"/>
    <property type="match status" value="1"/>
</dbReference>
<dbReference type="GO" id="GO:0005524">
    <property type="term" value="F:ATP binding"/>
    <property type="evidence" value="ECO:0007669"/>
    <property type="project" value="UniProtKB-KW"/>
</dbReference>
<dbReference type="InterPro" id="IPR003439">
    <property type="entry name" value="ABC_transporter-like_ATP-bd"/>
</dbReference>
<keyword evidence="2" id="KW-0813">Transport</keyword>
<proteinExistence type="inferred from homology"/>
<accession>A0AAE3U539</accession>
<dbReference type="PANTHER" id="PTHR43117">
    <property type="entry name" value="OSMOPROTECTANT IMPORT ATP-BINDING PROTEIN OSMV"/>
    <property type="match status" value="1"/>
</dbReference>
<protein>
    <submittedName>
        <fullName evidence="6">ATP-binding cassette domain-containing protein</fullName>
    </submittedName>
</protein>
<evidence type="ECO:0000256" key="2">
    <source>
        <dbReference type="ARBA" id="ARBA00022448"/>
    </source>
</evidence>
<dbReference type="RefSeq" id="WP_313976961.1">
    <property type="nucleotide sequence ID" value="NZ_JASJOS010000003.1"/>
</dbReference>
<evidence type="ECO:0000313" key="6">
    <source>
        <dbReference type="EMBL" id="MDJ1480359.1"/>
    </source>
</evidence>
<evidence type="ECO:0000256" key="4">
    <source>
        <dbReference type="ARBA" id="ARBA00022840"/>
    </source>
</evidence>
<organism evidence="6 7">
    <name type="scientific">Xanthocytophaga flava</name>
    <dbReference type="NCBI Taxonomy" id="3048013"/>
    <lineage>
        <taxon>Bacteria</taxon>
        <taxon>Pseudomonadati</taxon>
        <taxon>Bacteroidota</taxon>
        <taxon>Cytophagia</taxon>
        <taxon>Cytophagales</taxon>
        <taxon>Rhodocytophagaceae</taxon>
        <taxon>Xanthocytophaga</taxon>
    </lineage>
</organism>
<gene>
    <name evidence="6" type="ORF">QNI16_07675</name>
</gene>
<name>A0AAE3U539_9BACT</name>
<dbReference type="Gene3D" id="3.40.50.300">
    <property type="entry name" value="P-loop containing nucleotide triphosphate hydrolases"/>
    <property type="match status" value="1"/>
</dbReference>
<sequence length="325" mass="36828">MIKVEKVTKYFGNKVAVNDVSFEVSKGDTLVLLGTSGSGKTTTLRMINRLIEADKGDIFISHQSIYSQPPETLRKNIGYVIQQVGLLPHYTIAENIAIVPKLLEWKKEDIQLRIYELLQMFRLPESVLTQYPSQLSGGQQQRVGLARALAADPPILLMDEPFGALDQLTRNAICKEFKMLAALKNKTIVLVTHDIQEAFELGDKIGIMDNGQIQQMGSSQELLLTPSHDFVTKFLLDHRLILEMKTTKLKEFFPFESASSTLLDQTEEIAADASLWDALQKIAAINHKKSSFLKMKSDNIWFLVDTEKVWQKFYINSYLSSKEKK</sequence>
<feature type="domain" description="ABC transporter" evidence="5">
    <location>
        <begin position="2"/>
        <end position="235"/>
    </location>
</feature>
<reference evidence="6" key="1">
    <citation type="submission" date="2023-05" db="EMBL/GenBank/DDBJ databases">
        <authorList>
            <person name="Zhang X."/>
        </authorList>
    </citation>
    <scope>NUCLEOTIDE SEQUENCE</scope>
    <source>
        <strain evidence="6">YF14B1</strain>
    </source>
</reference>
<dbReference type="GO" id="GO:0016887">
    <property type="term" value="F:ATP hydrolysis activity"/>
    <property type="evidence" value="ECO:0007669"/>
    <property type="project" value="InterPro"/>
</dbReference>
<evidence type="ECO:0000313" key="7">
    <source>
        <dbReference type="Proteomes" id="UP001241110"/>
    </source>
</evidence>
<dbReference type="PANTHER" id="PTHR43117:SF4">
    <property type="entry name" value="OSMOPROTECTANT IMPORT ATP-BINDING PROTEIN OSMV"/>
    <property type="match status" value="1"/>
</dbReference>
<dbReference type="EMBL" id="JASJOS010000003">
    <property type="protein sequence ID" value="MDJ1480359.1"/>
    <property type="molecule type" value="Genomic_DNA"/>
</dbReference>
<comment type="caution">
    <text evidence="6">The sequence shown here is derived from an EMBL/GenBank/DDBJ whole genome shotgun (WGS) entry which is preliminary data.</text>
</comment>
<dbReference type="GO" id="GO:0015697">
    <property type="term" value="P:quaternary ammonium group transport"/>
    <property type="evidence" value="ECO:0007669"/>
    <property type="project" value="UniProtKB-ARBA"/>
</dbReference>
<dbReference type="InterPro" id="IPR027417">
    <property type="entry name" value="P-loop_NTPase"/>
</dbReference>
<evidence type="ECO:0000256" key="1">
    <source>
        <dbReference type="ARBA" id="ARBA00005417"/>
    </source>
</evidence>
<keyword evidence="3" id="KW-0547">Nucleotide-binding</keyword>
<dbReference type="AlphaFoldDB" id="A0AAE3U539"/>
<dbReference type="SMART" id="SM00382">
    <property type="entry name" value="AAA"/>
    <property type="match status" value="1"/>
</dbReference>
<evidence type="ECO:0000256" key="3">
    <source>
        <dbReference type="ARBA" id="ARBA00022741"/>
    </source>
</evidence>
<dbReference type="SUPFAM" id="SSF52540">
    <property type="entry name" value="P-loop containing nucleoside triphosphate hydrolases"/>
    <property type="match status" value="1"/>
</dbReference>
<dbReference type="InterPro" id="IPR003593">
    <property type="entry name" value="AAA+_ATPase"/>
</dbReference>
<dbReference type="PROSITE" id="PS50893">
    <property type="entry name" value="ABC_TRANSPORTER_2"/>
    <property type="match status" value="1"/>
</dbReference>